<evidence type="ECO:0000313" key="1">
    <source>
        <dbReference type="EMBL" id="TDM05173.1"/>
    </source>
</evidence>
<gene>
    <name evidence="1" type="ORF">ERX29_10580</name>
</gene>
<accession>A0A4R6BS11</accession>
<protein>
    <recommendedName>
        <fullName evidence="3">Aminoglycoside phosphotransferase domain-containing protein</fullName>
    </recommendedName>
</protein>
<keyword evidence="2" id="KW-1185">Reference proteome</keyword>
<reference evidence="1 2" key="1">
    <citation type="submission" date="2019-01" db="EMBL/GenBank/DDBJ databases">
        <title>Draft genome sequences of the type strains of six Macrococcus species.</title>
        <authorList>
            <person name="Mazhar S."/>
            <person name="Altermann E."/>
            <person name="Hill C."/>
            <person name="Mcauliffe O."/>
        </authorList>
    </citation>
    <scope>NUCLEOTIDE SEQUENCE [LARGE SCALE GENOMIC DNA]</scope>
    <source>
        <strain evidence="1 2">CCM4815</strain>
    </source>
</reference>
<dbReference type="AlphaFoldDB" id="A0A4R6BS11"/>
<dbReference type="InterPro" id="IPR011009">
    <property type="entry name" value="Kinase-like_dom_sf"/>
</dbReference>
<sequence>MEDKEPYLLAQNNKITGYIDLGRGGISDRYRDISLCYRSYLYNTDTNEEELRSKIEQLLGMKLDMEKIRYYILLDELF</sequence>
<dbReference type="Gene3D" id="3.90.1200.10">
    <property type="match status" value="1"/>
</dbReference>
<dbReference type="RefSeq" id="WP_133444645.1">
    <property type="nucleotide sequence ID" value="NZ_SCWB01000025.1"/>
</dbReference>
<evidence type="ECO:0008006" key="3">
    <source>
        <dbReference type="Google" id="ProtNLM"/>
    </source>
</evidence>
<dbReference type="SUPFAM" id="SSF56112">
    <property type="entry name" value="Protein kinase-like (PK-like)"/>
    <property type="match status" value="1"/>
</dbReference>
<dbReference type="OrthoDB" id="3806873at2"/>
<comment type="caution">
    <text evidence="1">The sequence shown here is derived from an EMBL/GenBank/DDBJ whole genome shotgun (WGS) entry which is preliminary data.</text>
</comment>
<organism evidence="1 2">
    <name type="scientific">Macrococcus lamae</name>
    <dbReference type="NCBI Taxonomy" id="198484"/>
    <lineage>
        <taxon>Bacteria</taxon>
        <taxon>Bacillati</taxon>
        <taxon>Bacillota</taxon>
        <taxon>Bacilli</taxon>
        <taxon>Bacillales</taxon>
        <taxon>Staphylococcaceae</taxon>
        <taxon>Macrococcus</taxon>
    </lineage>
</organism>
<evidence type="ECO:0000313" key="2">
    <source>
        <dbReference type="Proteomes" id="UP000294802"/>
    </source>
</evidence>
<proteinExistence type="predicted"/>
<dbReference type="EMBL" id="SCWB01000025">
    <property type="protein sequence ID" value="TDM05173.1"/>
    <property type="molecule type" value="Genomic_DNA"/>
</dbReference>
<name>A0A4R6BS11_9STAP</name>
<dbReference type="Proteomes" id="UP000294802">
    <property type="component" value="Unassembled WGS sequence"/>
</dbReference>